<gene>
    <name evidence="7" type="ORF">BCV69DRAFT_284844</name>
</gene>
<feature type="domain" description="Calponin-homology (CH)" evidence="5">
    <location>
        <begin position="21"/>
        <end position="127"/>
    </location>
</feature>
<dbReference type="CDD" id="cd21215">
    <property type="entry name" value="CH_SpAIN1-like_rpt1"/>
    <property type="match status" value="1"/>
</dbReference>
<dbReference type="InterPro" id="IPR011992">
    <property type="entry name" value="EF-hand-dom_pair"/>
</dbReference>
<dbReference type="OrthoDB" id="10017054at2759"/>
<keyword evidence="3" id="KW-0106">Calcium</keyword>
<dbReference type="AlphaFoldDB" id="A0A316U0C7"/>
<evidence type="ECO:0000313" key="7">
    <source>
        <dbReference type="EMBL" id="PWN18866.1"/>
    </source>
</evidence>
<dbReference type="STRING" id="1684307.A0A316U0C7"/>
<dbReference type="InterPro" id="IPR001715">
    <property type="entry name" value="CH_dom"/>
</dbReference>
<evidence type="ECO:0000256" key="1">
    <source>
        <dbReference type="ARBA" id="ARBA00010255"/>
    </source>
</evidence>
<protein>
    <recommendedName>
        <fullName evidence="9">Actinin-like protein</fullName>
    </recommendedName>
</protein>
<organism evidence="7 8">
    <name type="scientific">Pseudomicrostroma glucosiphilum</name>
    <dbReference type="NCBI Taxonomy" id="1684307"/>
    <lineage>
        <taxon>Eukaryota</taxon>
        <taxon>Fungi</taxon>
        <taxon>Dikarya</taxon>
        <taxon>Basidiomycota</taxon>
        <taxon>Ustilaginomycotina</taxon>
        <taxon>Exobasidiomycetes</taxon>
        <taxon>Microstromatales</taxon>
        <taxon>Microstromatales incertae sedis</taxon>
        <taxon>Pseudomicrostroma</taxon>
    </lineage>
</organism>
<evidence type="ECO:0000256" key="4">
    <source>
        <dbReference type="ARBA" id="ARBA00023203"/>
    </source>
</evidence>
<dbReference type="GO" id="GO:0005509">
    <property type="term" value="F:calcium ion binding"/>
    <property type="evidence" value="ECO:0007669"/>
    <property type="project" value="InterPro"/>
</dbReference>
<dbReference type="EMBL" id="KZ819334">
    <property type="protein sequence ID" value="PWN18866.1"/>
    <property type="molecule type" value="Genomic_DNA"/>
</dbReference>
<keyword evidence="2" id="KW-0677">Repeat</keyword>
<dbReference type="PANTHER" id="PTHR11915">
    <property type="entry name" value="SPECTRIN/FILAMIN RELATED CYTOSKELETAL PROTEIN"/>
    <property type="match status" value="1"/>
</dbReference>
<evidence type="ECO:0000259" key="6">
    <source>
        <dbReference type="PROSITE" id="PS50222"/>
    </source>
</evidence>
<dbReference type="PROSITE" id="PS50021">
    <property type="entry name" value="CH"/>
    <property type="match status" value="2"/>
</dbReference>
<dbReference type="Gene3D" id="1.10.238.10">
    <property type="entry name" value="EF-hand"/>
    <property type="match status" value="2"/>
</dbReference>
<dbReference type="InterPro" id="IPR036872">
    <property type="entry name" value="CH_dom_sf"/>
</dbReference>
<dbReference type="Gene3D" id="1.10.418.10">
    <property type="entry name" value="Calponin-like domain"/>
    <property type="match status" value="2"/>
</dbReference>
<dbReference type="RefSeq" id="XP_025346026.1">
    <property type="nucleotide sequence ID" value="XM_025493187.1"/>
</dbReference>
<dbReference type="SUPFAM" id="SSF47473">
    <property type="entry name" value="EF-hand"/>
    <property type="match status" value="1"/>
</dbReference>
<dbReference type="SMART" id="SM00033">
    <property type="entry name" value="CH"/>
    <property type="match status" value="2"/>
</dbReference>
<dbReference type="SUPFAM" id="SSF46966">
    <property type="entry name" value="Spectrin repeat"/>
    <property type="match status" value="1"/>
</dbReference>
<dbReference type="Gene3D" id="1.20.58.60">
    <property type="match status" value="2"/>
</dbReference>
<dbReference type="PROSITE" id="PS00020">
    <property type="entry name" value="ACTININ_2"/>
    <property type="match status" value="1"/>
</dbReference>
<dbReference type="SMART" id="SM01184">
    <property type="entry name" value="efhand_Ca_insen"/>
    <property type="match status" value="1"/>
</dbReference>
<evidence type="ECO:0000256" key="2">
    <source>
        <dbReference type="ARBA" id="ARBA00022737"/>
    </source>
</evidence>
<reference evidence="7 8" key="1">
    <citation type="journal article" date="2018" name="Mol. Biol. Evol.">
        <title>Broad Genomic Sampling Reveals a Smut Pathogenic Ancestry of the Fungal Clade Ustilaginomycotina.</title>
        <authorList>
            <person name="Kijpornyongpan T."/>
            <person name="Mondo S.J."/>
            <person name="Barry K."/>
            <person name="Sandor L."/>
            <person name="Lee J."/>
            <person name="Lipzen A."/>
            <person name="Pangilinan J."/>
            <person name="LaButti K."/>
            <person name="Hainaut M."/>
            <person name="Henrissat B."/>
            <person name="Grigoriev I.V."/>
            <person name="Spatafora J.W."/>
            <person name="Aime M.C."/>
        </authorList>
    </citation>
    <scope>NUCLEOTIDE SEQUENCE [LARGE SCALE GENOMIC DNA]</scope>
    <source>
        <strain evidence="7 8">MCA 4718</strain>
    </source>
</reference>
<accession>A0A316U0C7</accession>
<dbReference type="GeneID" id="37014921"/>
<keyword evidence="4" id="KW-0009">Actin-binding</keyword>
<comment type="similarity">
    <text evidence="1">Belongs to the alpha-actinin family.</text>
</comment>
<name>A0A316U0C7_9BASI</name>
<dbReference type="InterPro" id="IPR002048">
    <property type="entry name" value="EF_hand_dom"/>
</dbReference>
<dbReference type="Pfam" id="PF00307">
    <property type="entry name" value="CH"/>
    <property type="match status" value="2"/>
</dbReference>
<evidence type="ECO:0000313" key="8">
    <source>
        <dbReference type="Proteomes" id="UP000245942"/>
    </source>
</evidence>
<evidence type="ECO:0000259" key="5">
    <source>
        <dbReference type="PROSITE" id="PS50021"/>
    </source>
</evidence>
<dbReference type="FunFam" id="1.10.418.10:FF:000030">
    <property type="entry name" value="Related to alpha-actinin"/>
    <property type="match status" value="1"/>
</dbReference>
<proteinExistence type="inferred from homology"/>
<evidence type="ECO:0000256" key="3">
    <source>
        <dbReference type="ARBA" id="ARBA00022837"/>
    </source>
</evidence>
<feature type="domain" description="Calponin-homology (CH)" evidence="5">
    <location>
        <begin position="136"/>
        <end position="242"/>
    </location>
</feature>
<dbReference type="SUPFAM" id="SSF47576">
    <property type="entry name" value="Calponin-homology domain, CH-domain"/>
    <property type="match status" value="1"/>
</dbReference>
<keyword evidence="8" id="KW-1185">Reference proteome</keyword>
<evidence type="ECO:0008006" key="9">
    <source>
        <dbReference type="Google" id="ProtNLM"/>
    </source>
</evidence>
<dbReference type="GO" id="GO:0003779">
    <property type="term" value="F:actin binding"/>
    <property type="evidence" value="ECO:0007669"/>
    <property type="project" value="UniProtKB-KW"/>
</dbReference>
<dbReference type="PROSITE" id="PS00018">
    <property type="entry name" value="EF_HAND_1"/>
    <property type="match status" value="1"/>
</dbReference>
<dbReference type="PROSITE" id="PS00019">
    <property type="entry name" value="ACTININ_1"/>
    <property type="match status" value="1"/>
</dbReference>
<dbReference type="PROSITE" id="PS50222">
    <property type="entry name" value="EF_HAND_2"/>
    <property type="match status" value="1"/>
</dbReference>
<dbReference type="InterPro" id="IPR018247">
    <property type="entry name" value="EF_Hand_1_Ca_BS"/>
</dbReference>
<sequence>MAYKRSSVMYGLPEQDREWEQVQAKTFTKWLNTKLQQGGHAPMHSLSTDLSNGVRLIQLMETMGDTSLGRYYQNPRMRVQMAENVNKALDFIRGRGVVLTNVGAEDIIDGNLKLILGMVWTLILRFTIADISEEGVNAKEGLLLWCQRKTAPYDDVSVNDFSHSWKSGLALCALIHRHRPDLLNYETLPKTDAHACTSLAFQVAQEHLGIPQLLDVEDLCDAKKPDERSVMTYVAQYFHAFSTMEQAEVVSRRVATFAEVMQSAWLMKNEYEARAQKLFDGVTAMQESWRNSRPRGSYASARSFLTEFNSYKSTQKRIWVQERTDLTALLGNIQTKLKTYNLREWKPREGLRQRDLDQVWRSLAEDEVARTRMINGAIREAKEALRVTFAAAANSFEEELRGISSGIARLKGELEKQRAIVGELLTKVEIVGGKVGEIEELDRLCIEANVEENDHTIFNLEDLKFELELVKKAVISKGTFIDNQIISRQHTNLTPAQLEEFEATYRYFDKDCTNALTLSELSAAMASLGMVYTDEDVEQIHHQLEDEFGEISYEAFLSFLREITEDTTSPDQLLEAFQGLAADKPYLTELDLRMALLPASSIEHFKAEMPLLDEESRREFGIPSQNGNGHDGGQAEEGKLYDYAAYLQGLFAGSHEADSSMVMS</sequence>
<dbReference type="InterPro" id="IPR014837">
    <property type="entry name" value="EF-hand_Ca_insen"/>
</dbReference>
<dbReference type="Proteomes" id="UP000245942">
    <property type="component" value="Unassembled WGS sequence"/>
</dbReference>
<feature type="domain" description="EF-hand" evidence="6">
    <location>
        <begin position="496"/>
        <end position="531"/>
    </location>
</feature>
<dbReference type="Pfam" id="PF08726">
    <property type="entry name" value="EFhand_Ca_insen"/>
    <property type="match status" value="1"/>
</dbReference>
<dbReference type="InterPro" id="IPR001589">
    <property type="entry name" value="Actinin_actin-bd_CS"/>
</dbReference>
<dbReference type="FunFam" id="1.10.418.10:FF:000077">
    <property type="entry name" value="Related to alpha-actinin"/>
    <property type="match status" value="1"/>
</dbReference>